<dbReference type="SMART" id="SM00421">
    <property type="entry name" value="HTH_LUXR"/>
    <property type="match status" value="1"/>
</dbReference>
<reference evidence="6" key="1">
    <citation type="journal article" date="2019" name="Int. J. Syst. Evol. Microbiol.">
        <title>The Global Catalogue of Microorganisms (GCM) 10K type strain sequencing project: providing services to taxonomists for standard genome sequencing and annotation.</title>
        <authorList>
            <consortium name="The Broad Institute Genomics Platform"/>
            <consortium name="The Broad Institute Genome Sequencing Center for Infectious Disease"/>
            <person name="Wu L."/>
            <person name="Ma J."/>
        </authorList>
    </citation>
    <scope>NUCLEOTIDE SEQUENCE [LARGE SCALE GENOMIC DNA]</scope>
    <source>
        <strain evidence="6">JCM 16014</strain>
    </source>
</reference>
<gene>
    <name evidence="5" type="ORF">GCM10009839_24130</name>
</gene>
<dbReference type="SUPFAM" id="SSF46894">
    <property type="entry name" value="C-terminal effector domain of the bipartite response regulators"/>
    <property type="match status" value="1"/>
</dbReference>
<dbReference type="InterPro" id="IPR011990">
    <property type="entry name" value="TPR-like_helical_dom_sf"/>
</dbReference>
<feature type="compositionally biased region" description="Low complexity" evidence="3">
    <location>
        <begin position="157"/>
        <end position="179"/>
    </location>
</feature>
<name>A0ABP5FHK9_9ACTN</name>
<dbReference type="InterPro" id="IPR041664">
    <property type="entry name" value="AAA_16"/>
</dbReference>
<dbReference type="PRINTS" id="PR00038">
    <property type="entry name" value="HTHLUXR"/>
</dbReference>
<dbReference type="PANTHER" id="PTHR16305">
    <property type="entry name" value="TESTICULAR SOLUBLE ADENYLYL CYCLASE"/>
    <property type="match status" value="1"/>
</dbReference>
<dbReference type="InterPro" id="IPR016032">
    <property type="entry name" value="Sig_transdc_resp-reg_C-effctor"/>
</dbReference>
<dbReference type="Pfam" id="PF13191">
    <property type="entry name" value="AAA_16"/>
    <property type="match status" value="1"/>
</dbReference>
<dbReference type="Gene3D" id="1.10.10.10">
    <property type="entry name" value="Winged helix-like DNA-binding domain superfamily/Winged helix DNA-binding domain"/>
    <property type="match status" value="1"/>
</dbReference>
<dbReference type="PANTHER" id="PTHR16305:SF35">
    <property type="entry name" value="TRANSCRIPTIONAL ACTIVATOR DOMAIN"/>
    <property type="match status" value="1"/>
</dbReference>
<dbReference type="Proteomes" id="UP001500751">
    <property type="component" value="Unassembled WGS sequence"/>
</dbReference>
<dbReference type="InterPro" id="IPR027417">
    <property type="entry name" value="P-loop_NTPase"/>
</dbReference>
<dbReference type="InterPro" id="IPR000792">
    <property type="entry name" value="Tscrpt_reg_LuxR_C"/>
</dbReference>
<feature type="domain" description="HTH luxR-type" evidence="4">
    <location>
        <begin position="866"/>
        <end position="930"/>
    </location>
</feature>
<feature type="region of interest" description="Disordered" evidence="3">
    <location>
        <begin position="145"/>
        <end position="179"/>
    </location>
</feature>
<evidence type="ECO:0000256" key="1">
    <source>
        <dbReference type="ARBA" id="ARBA00022741"/>
    </source>
</evidence>
<dbReference type="Pfam" id="PF00196">
    <property type="entry name" value="GerE"/>
    <property type="match status" value="1"/>
</dbReference>
<keyword evidence="2" id="KW-0067">ATP-binding</keyword>
<keyword evidence="1" id="KW-0547">Nucleotide-binding</keyword>
<dbReference type="InterPro" id="IPR036388">
    <property type="entry name" value="WH-like_DNA-bd_sf"/>
</dbReference>
<evidence type="ECO:0000313" key="6">
    <source>
        <dbReference type="Proteomes" id="UP001500751"/>
    </source>
</evidence>
<dbReference type="Gene3D" id="1.25.40.10">
    <property type="entry name" value="Tetratricopeptide repeat domain"/>
    <property type="match status" value="1"/>
</dbReference>
<dbReference type="EMBL" id="BAAAQN010000011">
    <property type="protein sequence ID" value="GAA2025283.1"/>
    <property type="molecule type" value="Genomic_DNA"/>
</dbReference>
<evidence type="ECO:0000256" key="2">
    <source>
        <dbReference type="ARBA" id="ARBA00022840"/>
    </source>
</evidence>
<evidence type="ECO:0000313" key="5">
    <source>
        <dbReference type="EMBL" id="GAA2025283.1"/>
    </source>
</evidence>
<evidence type="ECO:0000256" key="3">
    <source>
        <dbReference type="SAM" id="MobiDB-lite"/>
    </source>
</evidence>
<dbReference type="SUPFAM" id="SSF48452">
    <property type="entry name" value="TPR-like"/>
    <property type="match status" value="1"/>
</dbReference>
<sequence>MSSALVLVGEAGIGKTRLLDHLARTSTDLRVVRTAGVETEARLGYAALHRLLRPLLADPDAFEALPAPQHEALAAAFGLRAGPTPDRYLVGLAVLTLLAGTAAAQPLLCLVDDVQWLDRESAEVLAFVGRRLGAEGIGLVVAGRTEGSGPAAGEGPGSYSDSYSGSYSDSSDPSDSYLGSYSGSGGPFDGFTALPVRGLAETDAHALLRHSVLGLLDPEVATRIVADTGGNPLALTEIADALSPAHLAGAAPLHEPLPVGARLENHFRRLIQDLPEPTRAFLLLLSAASPEDPVLLWRAAGELGVPAAAADEALSAGLITGDHLIEFRHPLIRSAVYRGADATLRRRVHRALAAVTDPVQTPERRAWHSAEATIGLDDTVAGELETASERARARGGYAEQAAFLARAAELSVVNRAGRLVEAVQAHLVLGDPHSARSVLEQAEPLLADDPLLRARALYARAKIGMLLAQLTGVPALLMSAADTVAVAGNDPGLARRMLLEGLVATLYSGHDRLREFGEAVLDSPALRPSGSAPLGPDSGADLMLRGFALRMAEGYPQCVPVLRAAIAAICRGEESDDQTMPVAELTIYAGDETWDDDALRAVEVLEARARQTRALGALRAALLVRSSWELRAGRFSVATMCLDEAEDLAVVTGQPTPGDAYRIELLAYSGRESETRAAARLVAEDWVEANDHGGFGDWARYSLTVLELSLGRYAEAAALARVAFGTDNPGAAARILPDLVEAAARSGDELTAKDALRRLEERATVAGTPWALGLLARCRALMSDDDQTASLFEEAVELLDRTPIRTESARAHLLYGEWLRRRKRRAEARAELRTAYDMFETMGAAGFAERARVELLATGEHARKRTTRTGHGLTPQERRIAELAAAGSTNAEIATRLFITQSTIEYHLNKVFRKLDITSRRQLRTMLAEG</sequence>
<dbReference type="PROSITE" id="PS50043">
    <property type="entry name" value="HTH_LUXR_2"/>
    <property type="match status" value="1"/>
</dbReference>
<evidence type="ECO:0000259" key="4">
    <source>
        <dbReference type="PROSITE" id="PS50043"/>
    </source>
</evidence>
<keyword evidence="6" id="KW-1185">Reference proteome</keyword>
<dbReference type="CDD" id="cd06170">
    <property type="entry name" value="LuxR_C_like"/>
    <property type="match status" value="1"/>
</dbReference>
<comment type="caution">
    <text evidence="5">The sequence shown here is derived from an EMBL/GenBank/DDBJ whole genome shotgun (WGS) entry which is preliminary data.</text>
</comment>
<dbReference type="SUPFAM" id="SSF52540">
    <property type="entry name" value="P-loop containing nucleoside triphosphate hydrolases"/>
    <property type="match status" value="1"/>
</dbReference>
<organism evidence="5 6">
    <name type="scientific">Catenulispora yoronensis</name>
    <dbReference type="NCBI Taxonomy" id="450799"/>
    <lineage>
        <taxon>Bacteria</taxon>
        <taxon>Bacillati</taxon>
        <taxon>Actinomycetota</taxon>
        <taxon>Actinomycetes</taxon>
        <taxon>Catenulisporales</taxon>
        <taxon>Catenulisporaceae</taxon>
        <taxon>Catenulispora</taxon>
    </lineage>
</organism>
<protein>
    <submittedName>
        <fullName evidence="5">LuxR family transcriptional regulator</fullName>
    </submittedName>
</protein>
<proteinExistence type="predicted"/>
<accession>A0ABP5FHK9</accession>